<evidence type="ECO:0000256" key="3">
    <source>
        <dbReference type="ARBA" id="ARBA00022777"/>
    </source>
</evidence>
<name>A0A263BX02_9BACI</name>
<organism evidence="5 6">
    <name type="scientific">Lottiidibacillus patelloidae</name>
    <dbReference type="NCBI Taxonomy" id="2670334"/>
    <lineage>
        <taxon>Bacteria</taxon>
        <taxon>Bacillati</taxon>
        <taxon>Bacillota</taxon>
        <taxon>Bacilli</taxon>
        <taxon>Bacillales</taxon>
        <taxon>Bacillaceae</taxon>
        <taxon>Lottiidibacillus</taxon>
    </lineage>
</organism>
<protein>
    <recommendedName>
        <fullName evidence="4">Sporulation initiation phosphotransferase B C-terminal domain-containing protein</fullName>
    </recommendedName>
</protein>
<evidence type="ECO:0000259" key="4">
    <source>
        <dbReference type="SMART" id="SM01317"/>
    </source>
</evidence>
<dbReference type="SMART" id="SM01317">
    <property type="entry name" value="SPOB_ab"/>
    <property type="match status" value="1"/>
</dbReference>
<sequence>MKKNWDTIELLRHCRHDWLNQLQLIKGNLALNNVEKVHAIIEDIVQRTSNESNLSNLHANKLASYLLTVNWEGNPFVVDFEITNSGVQLSKYDEMLTKWFTQFFLTLKDVACEGVENHIMLSFQLYKEEQSIVVDFSGKVNDTSSIEKMLHNQLGSNMSIKDISIHEEELVFTLRLNEVK</sequence>
<dbReference type="EMBL" id="NPIA01000002">
    <property type="protein sequence ID" value="OZM57847.1"/>
    <property type="molecule type" value="Genomic_DNA"/>
</dbReference>
<dbReference type="InterPro" id="IPR037100">
    <property type="entry name" value="Spo0B_C_sf"/>
</dbReference>
<keyword evidence="3" id="KW-0418">Kinase</keyword>
<dbReference type="Proteomes" id="UP000217083">
    <property type="component" value="Unassembled WGS sequence"/>
</dbReference>
<dbReference type="InterPro" id="IPR016120">
    <property type="entry name" value="Sig_transdc_His_kin_SpoOB"/>
</dbReference>
<comment type="caution">
    <text evidence="5">The sequence shown here is derived from an EMBL/GenBank/DDBJ whole genome shotgun (WGS) entry which is preliminary data.</text>
</comment>
<dbReference type="RefSeq" id="WP_094923041.1">
    <property type="nucleotide sequence ID" value="NZ_NPIA01000002.1"/>
</dbReference>
<keyword evidence="6" id="KW-1185">Reference proteome</keyword>
<keyword evidence="2" id="KW-0808">Transferase</keyword>
<evidence type="ECO:0000313" key="5">
    <source>
        <dbReference type="EMBL" id="OZM57847.1"/>
    </source>
</evidence>
<reference evidence="6" key="1">
    <citation type="submission" date="2017-08" db="EMBL/GenBank/DDBJ databases">
        <authorList>
            <person name="Huang Z."/>
        </authorList>
    </citation>
    <scope>NUCLEOTIDE SEQUENCE [LARGE SCALE GENOMIC DNA]</scope>
    <source>
        <strain evidence="6">SA5d-4</strain>
    </source>
</reference>
<evidence type="ECO:0000256" key="1">
    <source>
        <dbReference type="ARBA" id="ARBA00022553"/>
    </source>
</evidence>
<evidence type="ECO:0000256" key="2">
    <source>
        <dbReference type="ARBA" id="ARBA00022679"/>
    </source>
</evidence>
<dbReference type="GO" id="GO:0000155">
    <property type="term" value="F:phosphorelay sensor kinase activity"/>
    <property type="evidence" value="ECO:0007669"/>
    <property type="project" value="InterPro"/>
</dbReference>
<reference evidence="5 6" key="2">
    <citation type="submission" date="2017-09" db="EMBL/GenBank/DDBJ databases">
        <title>Bacillus patelloidae sp. nov., isolated from the intestinal tract of a marine limpet.</title>
        <authorList>
            <person name="Liu R."/>
            <person name="Dong C."/>
            <person name="Shao Z."/>
        </authorList>
    </citation>
    <scope>NUCLEOTIDE SEQUENCE [LARGE SCALE GENOMIC DNA]</scope>
    <source>
        <strain evidence="5 6">SA5d-4</strain>
    </source>
</reference>
<dbReference type="Pfam" id="PF14689">
    <property type="entry name" value="SPOB_a"/>
    <property type="match status" value="1"/>
</dbReference>
<keyword evidence="1" id="KW-0597">Phosphoprotein</keyword>
<dbReference type="Pfam" id="PF14682">
    <property type="entry name" value="SPOB_ab"/>
    <property type="match status" value="1"/>
</dbReference>
<dbReference type="Gene3D" id="1.10.287.130">
    <property type="match status" value="1"/>
</dbReference>
<dbReference type="InterPro" id="IPR039506">
    <property type="entry name" value="SPOB_a"/>
</dbReference>
<accession>A0A263BX02</accession>
<dbReference type="AlphaFoldDB" id="A0A263BX02"/>
<dbReference type="SUPFAM" id="SSF55890">
    <property type="entry name" value="Sporulation response regulatory protein Spo0B"/>
    <property type="match status" value="1"/>
</dbReference>
<dbReference type="InterPro" id="IPR016122">
    <property type="entry name" value="SpoOB_C"/>
</dbReference>
<evidence type="ECO:0000313" key="6">
    <source>
        <dbReference type="Proteomes" id="UP000217083"/>
    </source>
</evidence>
<gene>
    <name evidence="5" type="ORF">CIB95_05685</name>
</gene>
<dbReference type="Gene3D" id="3.30.565.30">
    <property type="entry name" value="Sporulation initiation phosphotransferase B (SpoOB), C-terminal domain"/>
    <property type="match status" value="1"/>
</dbReference>
<proteinExistence type="predicted"/>
<feature type="domain" description="Sporulation initiation phosphotransferase B C-terminal" evidence="4">
    <location>
        <begin position="59"/>
        <end position="172"/>
    </location>
</feature>